<accession>A0A232M0L9</accession>
<comment type="subcellular location">
    <subcellularLocation>
        <location evidence="1">Nucleus</location>
    </subcellularLocation>
</comment>
<dbReference type="SUPFAM" id="SSF160059">
    <property type="entry name" value="PriA/YqbF domain"/>
    <property type="match status" value="1"/>
</dbReference>
<sequence>MAFPLPQGITPSEIAFLSEMELVTVVPRQRLEILELLGVSPSGGSTELLQPPVRASVPLWLALLLKRQRRINIVPPFWLHPESLSFILQIETEHRDYSDAFSPPPRLPGQQSVGDRTASDKLKPRRTVDGQPYFPTPPFLPQNIALAPAEATGPGREAPSLPYHWLEVGSMLLEAASDDLVDPNQTRRLLKDLREVRTAKMRKGIDVLDTAAMAGGGVALTGVGAMEIGEMRGLVTGIVENLRYFSGFVLGKIGVSKEQARREQLAEEGNKDYDDTQDYGDSMEL</sequence>
<evidence type="ECO:0000256" key="5">
    <source>
        <dbReference type="ARBA" id="ARBA00022705"/>
    </source>
</evidence>
<evidence type="ECO:0000313" key="13">
    <source>
        <dbReference type="Proteomes" id="UP000243515"/>
    </source>
</evidence>
<dbReference type="CDD" id="cd11712">
    <property type="entry name" value="GINS_A_psf2"/>
    <property type="match status" value="1"/>
</dbReference>
<dbReference type="GO" id="GO:0000811">
    <property type="term" value="C:GINS complex"/>
    <property type="evidence" value="ECO:0007669"/>
    <property type="project" value="TreeGrafter"/>
</dbReference>
<evidence type="ECO:0000256" key="9">
    <source>
        <dbReference type="SAM" id="MobiDB-lite"/>
    </source>
</evidence>
<feature type="compositionally biased region" description="Basic and acidic residues" evidence="9">
    <location>
        <begin position="261"/>
        <end position="274"/>
    </location>
</feature>
<dbReference type="GO" id="GO:0007059">
    <property type="term" value="P:chromosome segregation"/>
    <property type="evidence" value="ECO:0007669"/>
    <property type="project" value="UniProtKB-KW"/>
</dbReference>
<dbReference type="InterPro" id="IPR007257">
    <property type="entry name" value="GINS_Psf2"/>
</dbReference>
<feature type="compositionally biased region" description="Acidic residues" evidence="9">
    <location>
        <begin position="275"/>
        <end position="285"/>
    </location>
</feature>
<keyword evidence="5" id="KW-0235">DNA replication</keyword>
<dbReference type="InterPro" id="IPR021151">
    <property type="entry name" value="GINS_A"/>
</dbReference>
<dbReference type="PANTHER" id="PTHR12772:SF0">
    <property type="entry name" value="DNA REPLICATION COMPLEX GINS PROTEIN PSF2"/>
    <property type="match status" value="1"/>
</dbReference>
<dbReference type="Gene3D" id="3.40.5.50">
    <property type="match status" value="1"/>
</dbReference>
<dbReference type="SUPFAM" id="SSF158573">
    <property type="entry name" value="GINS helical bundle-like"/>
    <property type="match status" value="1"/>
</dbReference>
<feature type="domain" description="GINS subunit" evidence="10">
    <location>
        <begin position="160"/>
        <end position="240"/>
    </location>
</feature>
<proteinExistence type="inferred from homology"/>
<keyword evidence="13" id="KW-1185">Reference proteome</keyword>
<comment type="similarity">
    <text evidence="2">Belongs to the GINS2/PSF2 family.</text>
</comment>
<dbReference type="FunFam" id="1.20.58.1020:FF:000001">
    <property type="entry name" value="DNA replication complex GINS protein PSF2"/>
    <property type="match status" value="1"/>
</dbReference>
<feature type="domain" description="DNA replication complex GINS protein PSF2 N-terminal" evidence="11">
    <location>
        <begin position="10"/>
        <end position="74"/>
    </location>
</feature>
<dbReference type="Pfam" id="PF05916">
    <property type="entry name" value="Sld5"/>
    <property type="match status" value="1"/>
</dbReference>
<evidence type="ECO:0000256" key="1">
    <source>
        <dbReference type="ARBA" id="ARBA00004123"/>
    </source>
</evidence>
<name>A0A232M0L9_9EURO</name>
<dbReference type="InterPro" id="IPR036224">
    <property type="entry name" value="GINS_bundle-like_dom_sf"/>
</dbReference>
<dbReference type="GO" id="GO:0000727">
    <property type="term" value="P:double-strand break repair via break-induced replication"/>
    <property type="evidence" value="ECO:0007669"/>
    <property type="project" value="TreeGrafter"/>
</dbReference>
<feature type="compositionally biased region" description="Basic and acidic residues" evidence="9">
    <location>
        <begin position="117"/>
        <end position="127"/>
    </location>
</feature>
<dbReference type="PIRSF" id="PIRSF028998">
    <property type="entry name" value="GINS_Psf2_subgr"/>
    <property type="match status" value="1"/>
</dbReference>
<dbReference type="Proteomes" id="UP000243515">
    <property type="component" value="Unassembled WGS sequence"/>
</dbReference>
<comment type="caution">
    <text evidence="12">The sequence shown here is derived from an EMBL/GenBank/DDBJ whole genome shotgun (WGS) entry which is preliminary data.</text>
</comment>
<dbReference type="OrthoDB" id="1938138at2759"/>
<keyword evidence="7" id="KW-0539">Nucleus</keyword>
<gene>
    <name evidence="12" type="ORF">Egran_02392</name>
</gene>
<evidence type="ECO:0000256" key="6">
    <source>
        <dbReference type="ARBA" id="ARBA00022829"/>
    </source>
</evidence>
<evidence type="ECO:0000313" key="12">
    <source>
        <dbReference type="EMBL" id="OXV09848.1"/>
    </source>
</evidence>
<protein>
    <recommendedName>
        <fullName evidence="4">DNA replication complex GINS protein PSF2</fullName>
    </recommendedName>
    <alternativeName>
        <fullName evidence="3">DNA replication complex GINS protein psf2</fullName>
    </alternativeName>
</protein>
<evidence type="ECO:0000256" key="2">
    <source>
        <dbReference type="ARBA" id="ARBA00010565"/>
    </source>
</evidence>
<dbReference type="Gene3D" id="1.20.58.1020">
    <property type="match status" value="1"/>
</dbReference>
<feature type="region of interest" description="Disordered" evidence="9">
    <location>
        <begin position="97"/>
        <end position="127"/>
    </location>
</feature>
<organism evidence="12 13">
    <name type="scientific">Elaphomyces granulatus</name>
    <dbReference type="NCBI Taxonomy" id="519963"/>
    <lineage>
        <taxon>Eukaryota</taxon>
        <taxon>Fungi</taxon>
        <taxon>Dikarya</taxon>
        <taxon>Ascomycota</taxon>
        <taxon>Pezizomycotina</taxon>
        <taxon>Eurotiomycetes</taxon>
        <taxon>Eurotiomycetidae</taxon>
        <taxon>Eurotiales</taxon>
        <taxon>Elaphomycetaceae</taxon>
        <taxon>Elaphomyces</taxon>
    </lineage>
</organism>
<evidence type="ECO:0000259" key="10">
    <source>
        <dbReference type="Pfam" id="PF05916"/>
    </source>
</evidence>
<keyword evidence="6" id="KW-0159">Chromosome partition</keyword>
<evidence type="ECO:0000259" key="11">
    <source>
        <dbReference type="Pfam" id="PF25005"/>
    </source>
</evidence>
<dbReference type="PANTHER" id="PTHR12772">
    <property type="entry name" value="DNA REPLICATION COMPLEX GINS PROTEIN PSF2"/>
    <property type="match status" value="1"/>
</dbReference>
<dbReference type="CDD" id="cd21694">
    <property type="entry name" value="GINS_B_Psf2"/>
    <property type="match status" value="1"/>
</dbReference>
<dbReference type="GO" id="GO:0006260">
    <property type="term" value="P:DNA replication"/>
    <property type="evidence" value="ECO:0007669"/>
    <property type="project" value="UniProtKB-KW"/>
</dbReference>
<evidence type="ECO:0000256" key="3">
    <source>
        <dbReference type="ARBA" id="ARBA00013969"/>
    </source>
</evidence>
<feature type="region of interest" description="Disordered" evidence="9">
    <location>
        <begin position="261"/>
        <end position="285"/>
    </location>
</feature>
<dbReference type="InterPro" id="IPR056784">
    <property type="entry name" value="PSF2_N"/>
</dbReference>
<evidence type="ECO:0000256" key="7">
    <source>
        <dbReference type="ARBA" id="ARBA00023242"/>
    </source>
</evidence>
<comment type="function">
    <text evidence="8">The GINS complex plays an essential role in the initiation of DNA replication. Has a role in chromosome segregation.</text>
</comment>
<dbReference type="AlphaFoldDB" id="A0A232M0L9"/>
<dbReference type="EMBL" id="NPHW01003285">
    <property type="protein sequence ID" value="OXV09848.1"/>
    <property type="molecule type" value="Genomic_DNA"/>
</dbReference>
<evidence type="ECO:0000256" key="8">
    <source>
        <dbReference type="ARBA" id="ARBA00025163"/>
    </source>
</evidence>
<evidence type="ECO:0000256" key="4">
    <source>
        <dbReference type="ARBA" id="ARBA00015139"/>
    </source>
</evidence>
<reference evidence="12 13" key="1">
    <citation type="journal article" date="2015" name="Environ. Microbiol.">
        <title>Metagenome sequence of Elaphomyces granulatus from sporocarp tissue reveals Ascomycota ectomycorrhizal fingerprints of genome expansion and a Proteobacteria-rich microbiome.</title>
        <authorList>
            <person name="Quandt C.A."/>
            <person name="Kohler A."/>
            <person name="Hesse C.N."/>
            <person name="Sharpton T.J."/>
            <person name="Martin F."/>
            <person name="Spatafora J.W."/>
        </authorList>
    </citation>
    <scope>NUCLEOTIDE SEQUENCE [LARGE SCALE GENOMIC DNA]</scope>
    <source>
        <strain evidence="12 13">OSC145934</strain>
    </source>
</reference>
<dbReference type="Pfam" id="PF25005">
    <property type="entry name" value="PSF2_N"/>
    <property type="match status" value="1"/>
</dbReference>